<protein>
    <submittedName>
        <fullName evidence="1">Uncharacterized protein</fullName>
    </submittedName>
</protein>
<dbReference type="Proteomes" id="UP000299794">
    <property type="component" value="Unassembled WGS sequence"/>
</dbReference>
<evidence type="ECO:0000313" key="2">
    <source>
        <dbReference type="Proteomes" id="UP000299794"/>
    </source>
</evidence>
<proteinExistence type="predicted"/>
<accession>A0A4P5ZEA2</accession>
<sequence>MPRPILEAKRVGRDLTNWQHLYTIKDELGVSISNLTNRLQELGWISIPKGERTIYPGKAA</sequence>
<name>A0A4P5ZEA2_PLAAG</name>
<dbReference type="AlphaFoldDB" id="A0A4P5ZEA2"/>
<organism evidence="1 2">
    <name type="scientific">Planktothrix agardhii CCAP 1459/11A</name>
    <dbReference type="NCBI Taxonomy" id="282420"/>
    <lineage>
        <taxon>Bacteria</taxon>
        <taxon>Bacillati</taxon>
        <taxon>Cyanobacteriota</taxon>
        <taxon>Cyanophyceae</taxon>
        <taxon>Oscillatoriophycideae</taxon>
        <taxon>Oscillatoriales</taxon>
        <taxon>Microcoleaceae</taxon>
        <taxon>Planktothrix</taxon>
    </lineage>
</organism>
<evidence type="ECO:0000313" key="1">
    <source>
        <dbReference type="EMBL" id="GDZ94368.1"/>
    </source>
</evidence>
<comment type="caution">
    <text evidence="1">The sequence shown here is derived from an EMBL/GenBank/DDBJ whole genome shotgun (WGS) entry which is preliminary data.</text>
</comment>
<dbReference type="EMBL" id="BJCD01000043">
    <property type="protein sequence ID" value="GDZ94368.1"/>
    <property type="molecule type" value="Genomic_DNA"/>
</dbReference>
<gene>
    <name evidence="1" type="ORF">PA905_23230</name>
</gene>
<reference evidence="2" key="1">
    <citation type="submission" date="2019-02" db="EMBL/GenBank/DDBJ databases">
        <title>Draft genome sequence of Planktothrix agardhii NIES-905.</title>
        <authorList>
            <person name="Yamaguchi H."/>
            <person name="Suzuki S."/>
            <person name="Kawachi M."/>
        </authorList>
    </citation>
    <scope>NUCLEOTIDE SEQUENCE [LARGE SCALE GENOMIC DNA]</scope>
    <source>
        <strain evidence="2">CCAP 1459/11A</strain>
    </source>
</reference>